<feature type="chain" id="PRO_5012090114" description="C-type lectin domain-containing protein" evidence="1">
    <location>
        <begin position="21"/>
        <end position="306"/>
    </location>
</feature>
<dbReference type="VEuPathDB" id="VectorBase:BGLAX_035857"/>
<gene>
    <name evidence="3" type="primary">106052398</name>
</gene>
<accession>A0A2C9KQG9</accession>
<dbReference type="KEGG" id="bgt:106052398"/>
<keyword evidence="1" id="KW-0732">Signal</keyword>
<dbReference type="SUPFAM" id="SSF56436">
    <property type="entry name" value="C-type lectin-like"/>
    <property type="match status" value="1"/>
</dbReference>
<reference evidence="3" key="1">
    <citation type="submission" date="2020-05" db="UniProtKB">
        <authorList>
            <consortium name="EnsemblMetazoa"/>
        </authorList>
    </citation>
    <scope>IDENTIFICATION</scope>
    <source>
        <strain evidence="3">BB02</strain>
    </source>
</reference>
<dbReference type="CDD" id="cd00037">
    <property type="entry name" value="CLECT"/>
    <property type="match status" value="1"/>
</dbReference>
<dbReference type="PROSITE" id="PS50041">
    <property type="entry name" value="C_TYPE_LECTIN_2"/>
    <property type="match status" value="1"/>
</dbReference>
<evidence type="ECO:0000313" key="3">
    <source>
        <dbReference type="EnsemblMetazoa" id="BGLB022360-PA"/>
    </source>
</evidence>
<evidence type="ECO:0000259" key="2">
    <source>
        <dbReference type="PROSITE" id="PS50041"/>
    </source>
</evidence>
<dbReference type="InterPro" id="IPR050111">
    <property type="entry name" value="C-type_lectin/snaclec_domain"/>
</dbReference>
<dbReference type="Pfam" id="PF00059">
    <property type="entry name" value="Lectin_C"/>
    <property type="match status" value="1"/>
</dbReference>
<dbReference type="Proteomes" id="UP000076420">
    <property type="component" value="Unassembled WGS sequence"/>
</dbReference>
<dbReference type="AlphaFoldDB" id="A0A2C9KQG9"/>
<feature type="domain" description="C-type lectin" evidence="2">
    <location>
        <begin position="176"/>
        <end position="290"/>
    </location>
</feature>
<name>A0A2C9KQG9_BIOGL</name>
<dbReference type="Gene3D" id="3.10.100.10">
    <property type="entry name" value="Mannose-Binding Protein A, subunit A"/>
    <property type="match status" value="1"/>
</dbReference>
<protein>
    <recommendedName>
        <fullName evidence="2">C-type lectin domain-containing protein</fullName>
    </recommendedName>
</protein>
<dbReference type="VEuPathDB" id="VectorBase:BGLB022360"/>
<dbReference type="OrthoDB" id="6158539at2759"/>
<dbReference type="InterPro" id="IPR001304">
    <property type="entry name" value="C-type_lectin-like"/>
</dbReference>
<dbReference type="InterPro" id="IPR016186">
    <property type="entry name" value="C-type_lectin-like/link_sf"/>
</dbReference>
<dbReference type="EnsemblMetazoa" id="BGLB022360-RA">
    <property type="protein sequence ID" value="BGLB022360-PA"/>
    <property type="gene ID" value="BGLB022360"/>
</dbReference>
<proteinExistence type="predicted"/>
<dbReference type="PANTHER" id="PTHR22803">
    <property type="entry name" value="MANNOSE, PHOSPHOLIPASE, LECTIN RECEPTOR RELATED"/>
    <property type="match status" value="1"/>
</dbReference>
<evidence type="ECO:0000313" key="4">
    <source>
        <dbReference type="Proteomes" id="UP000076420"/>
    </source>
</evidence>
<feature type="signal peptide" evidence="1">
    <location>
        <begin position="1"/>
        <end position="20"/>
    </location>
</feature>
<dbReference type="SMART" id="SM00034">
    <property type="entry name" value="CLECT"/>
    <property type="match status" value="1"/>
</dbReference>
<dbReference type="InterPro" id="IPR016187">
    <property type="entry name" value="CTDL_fold"/>
</dbReference>
<evidence type="ECO:0000256" key="1">
    <source>
        <dbReference type="SAM" id="SignalP"/>
    </source>
</evidence>
<sequence length="306" mass="34030">MATLELVFLLGLVLISQVFCQETCVAFQVGAFSSNKMTTTRGFMHCEISLPCTQTDVLNVMALEIYLEIYSLPATLLARLDETQKVDISRLDLEGMGSIKSNGTSTFSVQFNTETWKNGDTFHCRAVVRNKENNVVNITTETSLALPNFSASKATISKIPDLDYKVLPMDPKPLDFGGHQYLLSKYGGDSAGKANGFCESQGGYLVEIDTEDEFKAIVTFLRSKNLAPNTNVFIGGTDVLEESKWVFQHSGGKVQYFNWHKGQPDNYWGGEHCMDLGYYFGVFLMNDISCMGDVGSPMFMCEFELN</sequence>
<organism evidence="3 4">
    <name type="scientific">Biomphalaria glabrata</name>
    <name type="common">Bloodfluke planorb</name>
    <name type="synonym">Freshwater snail</name>
    <dbReference type="NCBI Taxonomy" id="6526"/>
    <lineage>
        <taxon>Eukaryota</taxon>
        <taxon>Metazoa</taxon>
        <taxon>Spiralia</taxon>
        <taxon>Lophotrochozoa</taxon>
        <taxon>Mollusca</taxon>
        <taxon>Gastropoda</taxon>
        <taxon>Heterobranchia</taxon>
        <taxon>Euthyneura</taxon>
        <taxon>Panpulmonata</taxon>
        <taxon>Hygrophila</taxon>
        <taxon>Lymnaeoidea</taxon>
        <taxon>Planorbidae</taxon>
        <taxon>Biomphalaria</taxon>
    </lineage>
</organism>